<protein>
    <recommendedName>
        <fullName evidence="2">TIL domain-containing protein</fullName>
    </recommendedName>
</protein>
<reference evidence="3 5" key="7">
    <citation type="journal article" date="2007" name="Science">
        <title>The Release 5.1 annotation of Drosophila melanogaster heterochromatin.</title>
        <authorList>
            <person name="Smith C.D."/>
            <person name="Shu S."/>
            <person name="Mungall C.J."/>
            <person name="Karpen G.H."/>
        </authorList>
    </citation>
    <scope>NUCLEOTIDE SEQUENCE [LARGE SCALE GENOMIC DNA]</scope>
    <source>
        <strain evidence="5">Berkeley</strain>
    </source>
</reference>
<dbReference type="PaxDb" id="7227-FBpp0293194"/>
<reference evidence="3 5" key="3">
    <citation type="journal article" date="2002" name="Genome Biol.">
        <title>Annotation of the Drosophila melanogaster euchromatic genome: a systematic review.</title>
        <authorList>
            <person name="Misra S."/>
            <person name="Crosby M.A."/>
            <person name="Mungall C.J."/>
            <person name="Matthews B.B."/>
            <person name="Campbell K.S."/>
            <person name="Hradecky P."/>
            <person name="Huang Y."/>
            <person name="Kaminker J.S."/>
            <person name="Millburn G.H."/>
            <person name="Prochnik S.E."/>
            <person name="Smith C.D."/>
            <person name="Tupy J.L."/>
            <person name="Whitfied E.J."/>
            <person name="Bayraktaroglu L."/>
            <person name="Berman B.P."/>
            <person name="Bettencourt B.R."/>
            <person name="Celniker S.E."/>
            <person name="de Grey A.D."/>
            <person name="Drysdale R.A."/>
            <person name="Harris N.L."/>
            <person name="Richter J."/>
            <person name="Russo S."/>
            <person name="Schroeder A.J."/>
            <person name="Shu S.Q."/>
            <person name="Stapleton M."/>
            <person name="Yamada C."/>
            <person name="Ashburner M."/>
            <person name="Gelbart W.M."/>
            <person name="Rubin G.M."/>
            <person name="Lewis S.E."/>
        </authorList>
    </citation>
    <scope>GENOME REANNOTATION</scope>
    <source>
        <strain evidence="5">Berkeley</strain>
    </source>
</reference>
<evidence type="ECO:0000313" key="5">
    <source>
        <dbReference type="Proteomes" id="UP000000803"/>
    </source>
</evidence>
<evidence type="ECO:0000259" key="2">
    <source>
        <dbReference type="Pfam" id="PF01826"/>
    </source>
</evidence>
<evidence type="ECO:0000313" key="3">
    <source>
        <dbReference type="EMBL" id="AFH08189.2"/>
    </source>
</evidence>
<dbReference type="SUPFAM" id="SSF57567">
    <property type="entry name" value="Serine protease inhibitors"/>
    <property type="match status" value="1"/>
</dbReference>
<dbReference type="BioGRID-ORCS" id="12798348">
    <property type="hits" value="0 hits in 1 CRISPR screen"/>
</dbReference>
<dbReference type="CDD" id="cd19941">
    <property type="entry name" value="TIL"/>
    <property type="match status" value="1"/>
</dbReference>
<evidence type="ECO:0000313" key="4">
    <source>
        <dbReference type="FlyBase" id="FBgn0262170"/>
    </source>
</evidence>
<keyword evidence="1" id="KW-0732">Signal</keyword>
<dbReference type="InterPro" id="IPR036084">
    <property type="entry name" value="Ser_inhib-like_sf"/>
</dbReference>
<feature type="signal peptide" evidence="1">
    <location>
        <begin position="1"/>
        <end position="19"/>
    </location>
</feature>
<reference evidence="3 5" key="4">
    <citation type="journal article" date="2002" name="Genome Biol.">
        <title>The transposable elements of the Drosophila melanogaster euchromatin: a genomics perspective.</title>
        <authorList>
            <person name="Kaminker J.S."/>
            <person name="Bergman C.M."/>
            <person name="Kronmiller B."/>
            <person name="Carlson J."/>
            <person name="Svirskas R."/>
            <person name="Patel S."/>
            <person name="Frise E."/>
            <person name="Wheeler D.A."/>
            <person name="Lewis S.E."/>
            <person name="Rubin G.M."/>
            <person name="Ashburner M."/>
            <person name="Celniker S.E."/>
        </authorList>
    </citation>
    <scope>NUCLEOTIDE SEQUENCE [LARGE SCALE GENOMIC DNA]</scope>
    <source>
        <strain evidence="5">Berkeley</strain>
    </source>
</reference>
<dbReference type="VEuPathDB" id="VectorBase:FBgn0262170"/>
<reference evidence="3 5" key="1">
    <citation type="journal article" date="2000" name="Science">
        <title>The genome sequence of Drosophila melanogaster.</title>
        <authorList>
            <person name="Adams M.D."/>
            <person name="Celniker S.E."/>
            <person name="Holt R.A."/>
            <person name="Evans C.A."/>
            <person name="Gocayne J.D."/>
            <person name="Amanatides P.G."/>
            <person name="Scherer S.E."/>
            <person name="Li P.W."/>
            <person name="Hoskins R.A."/>
            <person name="Galle R.F."/>
            <person name="George R.A."/>
            <person name="Lewis S.E."/>
            <person name="Richards S."/>
            <person name="Ashburner M."/>
            <person name="Henderson S.N."/>
            <person name="Sutton G.G."/>
            <person name="Wortman J.R."/>
            <person name="Yandell M.D."/>
            <person name="Zhang Q."/>
            <person name="Chen L.X."/>
            <person name="Brandon R.C."/>
            <person name="Rogers Y.H."/>
            <person name="Blazej R.G."/>
            <person name="Champe M."/>
            <person name="Pfeiffer B.D."/>
            <person name="Wan K.H."/>
            <person name="Doyle C."/>
            <person name="Baxter E.G."/>
            <person name="Helt G."/>
            <person name="Nelson C.R."/>
            <person name="Gabor G.L."/>
            <person name="Abril J.F."/>
            <person name="Agbayani A."/>
            <person name="An H.J."/>
            <person name="Andrews-Pfannkoch C."/>
            <person name="Baldwin D."/>
            <person name="Ballew R.M."/>
            <person name="Basu A."/>
            <person name="Baxendale J."/>
            <person name="Bayraktaroglu L."/>
            <person name="Beasley E.M."/>
            <person name="Beeson K.Y."/>
            <person name="Benos P.V."/>
            <person name="Berman B.P."/>
            <person name="Bhandari D."/>
            <person name="Bolshakov S."/>
            <person name="Borkova D."/>
            <person name="Botchan M.R."/>
            <person name="Bouck J."/>
            <person name="Brokstein P."/>
            <person name="Brottier P."/>
            <person name="Burtis K.C."/>
            <person name="Busam D.A."/>
            <person name="Butler H."/>
            <person name="Cadieu E."/>
            <person name="Center A."/>
            <person name="Chandra I."/>
            <person name="Cherry J.M."/>
            <person name="Cawley S."/>
            <person name="Dahlke C."/>
            <person name="Davenport L.B."/>
            <person name="Davies P."/>
            <person name="de Pablos B."/>
            <person name="Delcher A."/>
            <person name="Deng Z."/>
            <person name="Mays A.D."/>
            <person name="Dew I."/>
            <person name="Dietz S.M."/>
            <person name="Dodson K."/>
            <person name="Doup L.E."/>
            <person name="Downes M."/>
            <person name="Dugan-Rocha S."/>
            <person name="Dunkov B.C."/>
            <person name="Dunn P."/>
            <person name="Durbin K.J."/>
            <person name="Evangelista C.C."/>
            <person name="Ferraz C."/>
            <person name="Ferriera S."/>
            <person name="Fleischmann W."/>
            <person name="Fosler C."/>
            <person name="Gabrielian A.E."/>
            <person name="Garg N.S."/>
            <person name="Gelbart W.M."/>
            <person name="Glasser K."/>
            <person name="Glodek A."/>
            <person name="Gong F."/>
            <person name="Gorrell J.H."/>
            <person name="Gu Z."/>
            <person name="Guan P."/>
            <person name="Harris M."/>
            <person name="Harris N.L."/>
            <person name="Harvey D."/>
            <person name="Heiman T.J."/>
            <person name="Hernandez J.R."/>
            <person name="Houck J."/>
            <person name="Hostin D."/>
            <person name="Houston K.A."/>
            <person name="Howland T.J."/>
            <person name="Wei M.H."/>
            <person name="Ibegwam C."/>
            <person name="Jalali M."/>
            <person name="Kalush F."/>
            <person name="Karpen G.H."/>
            <person name="Ke Z."/>
            <person name="Kennison J.A."/>
            <person name="Ketchum K.A."/>
            <person name="Kimmel B.E."/>
            <person name="Kodira C.D."/>
            <person name="Kraft C."/>
            <person name="Kravitz S."/>
            <person name="Kulp D."/>
            <person name="Lai Z."/>
            <person name="Lasko P."/>
            <person name="Lei Y."/>
            <person name="Levitsky A.A."/>
            <person name="Li J."/>
            <person name="Li Z."/>
            <person name="Liang Y."/>
            <person name="Lin X."/>
            <person name="Liu X."/>
            <person name="Mattei B."/>
            <person name="McIntosh T.C."/>
            <person name="McLeod M.P."/>
            <person name="McPherson D."/>
            <person name="Merkulov G."/>
            <person name="Milshina N.V."/>
            <person name="Mobarry C."/>
            <person name="Morris J."/>
            <person name="Moshrefi A."/>
            <person name="Mount S.M."/>
            <person name="Moy M."/>
            <person name="Murphy B."/>
            <person name="Murphy L."/>
            <person name="Muzny D.M."/>
            <person name="Nelson D.L."/>
            <person name="Nelson D.R."/>
            <person name="Nelson K.A."/>
            <person name="Nixon K."/>
            <person name="Nusskern D.R."/>
            <person name="Pacleb J.M."/>
            <person name="Palazzolo M."/>
            <person name="Pittman G.S."/>
            <person name="Pan S."/>
            <person name="Pollard J."/>
            <person name="Puri V."/>
            <person name="Reese M.G."/>
            <person name="Reinert K."/>
            <person name="Remington K."/>
            <person name="Saunders R.D."/>
            <person name="Scheeler F."/>
            <person name="Shen H."/>
            <person name="Shue B.C."/>
            <person name="Siden-Kiamos I."/>
            <person name="Simpson M."/>
            <person name="Skupski M.P."/>
            <person name="Smith T."/>
            <person name="Spier E."/>
            <person name="Spradling A.C."/>
            <person name="Stapleton M."/>
            <person name="Strong R."/>
            <person name="Sun E."/>
            <person name="Svirskas R."/>
            <person name="Tector C."/>
            <person name="Turner R."/>
            <person name="Venter E."/>
            <person name="Wang A.H."/>
            <person name="Wang X."/>
            <person name="Wang Z.Y."/>
            <person name="Wassarman D.A."/>
            <person name="Weinstock G.M."/>
            <person name="Weissenbach J."/>
            <person name="Williams S.M."/>
            <person name="WoodageT"/>
            <person name="Worley K.C."/>
            <person name="Wu D."/>
            <person name="Yang S."/>
            <person name="Yao Q.A."/>
            <person name="Ye J."/>
            <person name="Yeh R.F."/>
            <person name="Zaveri J.S."/>
            <person name="Zhan M."/>
            <person name="Zhang G."/>
            <person name="Zhao Q."/>
            <person name="Zheng L."/>
            <person name="Zheng X.H."/>
            <person name="Zhong F.N."/>
            <person name="Zhong W."/>
            <person name="Zhou X."/>
            <person name="Zhu S."/>
            <person name="Zhu X."/>
            <person name="Smith H.O."/>
            <person name="Gibbs R.A."/>
            <person name="Myers E.W."/>
            <person name="Rubin G.M."/>
            <person name="Venter J.C."/>
        </authorList>
    </citation>
    <scope>NUCLEOTIDE SEQUENCE [LARGE SCALE GENOMIC DNA]</scope>
    <source>
        <strain evidence="5">Berkeley</strain>
    </source>
</reference>
<dbReference type="AGR" id="FB:FBgn0262170"/>
<dbReference type="PhylomeDB" id="A0A0B4K857"/>
<dbReference type="SMR" id="A0A0B4K857"/>
<reference evidence="3 5" key="5">
    <citation type="journal article" date="2002" name="Genome Biol.">
        <title>Heterochromatic sequences in a Drosophila whole-genome shotgun assembly.</title>
        <authorList>
            <person name="Hoskins R.A."/>
            <person name="Smith C.D."/>
            <person name="Carlson J.W."/>
            <person name="Carvalho A.B."/>
            <person name="Halpern A."/>
            <person name="Kaminker J.S."/>
            <person name="Kennedy C."/>
            <person name="Mungall C.J."/>
            <person name="Sullivan B.A."/>
            <person name="Sutton G.G."/>
            <person name="Yasuhara J.C."/>
            <person name="Wakimoto B.T."/>
            <person name="Myers E.W."/>
            <person name="Celniker S.E."/>
            <person name="Rubin G.M."/>
            <person name="Karpen G.H."/>
        </authorList>
    </citation>
    <scope>NUCLEOTIDE SEQUENCE [LARGE SCALE GENOMIC DNA]</scope>
    <source>
        <strain evidence="5">Berkeley</strain>
    </source>
</reference>
<reference evidence="3 5" key="8">
    <citation type="journal article" date="2007" name="Science">
        <title>Sequence finishing and mapping of Drosophila melanogaster heterochromatin.</title>
        <authorList>
            <person name="Hoskins R.A."/>
            <person name="Carlson J.W."/>
            <person name="Kennedy C."/>
            <person name="Acevedo D."/>
            <person name="Evans-Holm M."/>
            <person name="Frise E."/>
            <person name="Wan K.H."/>
            <person name="Park S."/>
            <person name="Mendez-Lago M."/>
            <person name="Rossi F."/>
            <person name="Villasante A."/>
            <person name="Dimitri P."/>
            <person name="Karpen G.H."/>
            <person name="Celniker S.E."/>
        </authorList>
    </citation>
    <scope>NUCLEOTIDE SEQUENCE [LARGE SCALE GENOMIC DNA]</scope>
    <source>
        <strain evidence="5">Berkeley</strain>
    </source>
</reference>
<reference evidence="3 5" key="11">
    <citation type="journal article" date="2015" name="Genome Res.">
        <title>The Release 6 reference sequence of the Drosophila melanogaster genome.</title>
        <authorList>
            <person name="Hoskins R.A."/>
            <person name="Carlson J.W."/>
            <person name="Wan K.H."/>
            <person name="Park S."/>
            <person name="Mendez I."/>
            <person name="Galle S.E."/>
            <person name="Booth B.W."/>
            <person name="Pfeiffer B.D."/>
            <person name="George R.A."/>
            <person name="Svirskas R."/>
            <person name="Krzywinski M."/>
            <person name="Schein J."/>
            <person name="Accardo M.C."/>
            <person name="Damia E."/>
            <person name="Messina G."/>
            <person name="Mendez-Lago M."/>
            <person name="de Pablos B."/>
            <person name="Demakova O.V."/>
            <person name="Andreyeva E.N."/>
            <person name="Boldyreva L.V."/>
            <person name="Marra M."/>
            <person name="Carvalho A.B."/>
            <person name="Dimitri P."/>
            <person name="Villasante A."/>
            <person name="Zhimulev I.F."/>
            <person name="Rubin G.M."/>
            <person name="Karpen G.H."/>
            <person name="Celniker S.E."/>
        </authorList>
    </citation>
    <scope>NUCLEOTIDE SEQUENCE [LARGE SCALE GENOMIC DNA]</scope>
    <source>
        <strain evidence="5">Berkeley</strain>
    </source>
</reference>
<keyword evidence="5" id="KW-1185">Reference proteome</keyword>
<dbReference type="EMBL" id="AE013599">
    <property type="protein sequence ID" value="AFH08189.2"/>
    <property type="molecule type" value="Genomic_DNA"/>
</dbReference>
<dbReference type="Bgee" id="FBgn0262170">
    <property type="expression patterns" value="Expressed in spermatid in male reproductive gland and 10 other cell types or tissues"/>
</dbReference>
<evidence type="ECO:0000256" key="1">
    <source>
        <dbReference type="SAM" id="SignalP"/>
    </source>
</evidence>
<dbReference type="AlphaFoldDB" id="A0A0B4K857"/>
<name>A0A0B4K857_DROME</name>
<dbReference type="Pfam" id="PF01826">
    <property type="entry name" value="TIL"/>
    <property type="match status" value="1"/>
</dbReference>
<feature type="domain" description="TIL" evidence="2">
    <location>
        <begin position="27"/>
        <end position="84"/>
    </location>
</feature>
<reference evidence="3 5" key="6">
    <citation type="journal article" date="2005" name="PLoS Comput. Biol.">
        <title>Combined evidence annotation of transposable elements in genome sequences.</title>
        <authorList>
            <person name="Quesneville H."/>
            <person name="Bergman C.M."/>
            <person name="Andrieu O."/>
            <person name="Autard D."/>
            <person name="Nouaud D."/>
            <person name="Ashburner M."/>
            <person name="Anxolabehere D."/>
        </authorList>
    </citation>
    <scope>NUCLEOTIDE SEQUENCE [LARGE SCALE GENOMIC DNA]</scope>
    <source>
        <strain evidence="5">Berkeley</strain>
    </source>
</reference>
<dbReference type="InterPro" id="IPR002919">
    <property type="entry name" value="TIL_dom"/>
</dbReference>
<organism evidence="3 5">
    <name type="scientific">Drosophila melanogaster</name>
    <name type="common">Fruit fly</name>
    <dbReference type="NCBI Taxonomy" id="7227"/>
    <lineage>
        <taxon>Eukaryota</taxon>
        <taxon>Metazoa</taxon>
        <taxon>Ecdysozoa</taxon>
        <taxon>Arthropoda</taxon>
        <taxon>Hexapoda</taxon>
        <taxon>Insecta</taxon>
        <taxon>Pterygota</taxon>
        <taxon>Neoptera</taxon>
        <taxon>Endopterygota</taxon>
        <taxon>Diptera</taxon>
        <taxon>Brachycera</taxon>
        <taxon>Muscomorpha</taxon>
        <taxon>Ephydroidea</taxon>
        <taxon>Drosophilidae</taxon>
        <taxon>Drosophila</taxon>
        <taxon>Sophophora</taxon>
    </lineage>
</organism>
<dbReference type="InParanoid" id="A0A0B4K857"/>
<reference evidence="3 5" key="10">
    <citation type="journal article" date="2015" name="G3 (Bethesda)">
        <title>Gene Model Annotations for Drosophila melanogaster: The Rule-Benders.</title>
        <authorList>
            <consortium name="FlyBase Consortium"/>
            <person name="Crosby M.A."/>
            <person name="Gramates L.S."/>
            <person name="Dos Santos G."/>
            <person name="Matthews B.B."/>
            <person name="St Pierre S.E."/>
            <person name="Zhou P."/>
            <person name="Schroeder A.J."/>
            <person name="Falls K."/>
            <person name="Emmert D.B."/>
            <person name="Russo S.M."/>
            <person name="Gelbart W.M."/>
            <person name="null"/>
        </authorList>
    </citation>
    <scope>NUCLEOTIDE SEQUENCE [LARGE SCALE GENOMIC DNA]</scope>
    <source>
        <strain evidence="5">Berkeley</strain>
    </source>
</reference>
<reference evidence="3 5" key="9">
    <citation type="journal article" date="2015" name="G3 (Bethesda)">
        <title>Gene Model Annotations for Drosophila melanogaster: Impact of High-Throughput Data.</title>
        <authorList>
            <consortium name="FlyBase Consortium"/>
            <person name="Matthews B.B."/>
            <person name="Dos Santos G."/>
            <person name="Crosby M.A."/>
            <person name="Emmert D.B."/>
            <person name="St Pierre S.E."/>
            <person name="Gramates L.S."/>
            <person name="Zhou P."/>
            <person name="Schroeder A.J."/>
            <person name="Falls K."/>
            <person name="Strelets V."/>
            <person name="Russo S.M."/>
            <person name="Gelbart W.M."/>
            <person name="null"/>
        </authorList>
    </citation>
    <scope>NUCLEOTIDE SEQUENCE [LARGE SCALE GENOMIC DNA]</scope>
    <source>
        <strain evidence="5">Berkeley</strain>
    </source>
</reference>
<gene>
    <name evidence="3" type="primary">chr2R_15474834_15475129.0</name>
    <name evidence="3" type="synonym">Dmel\CG42878</name>
    <name evidence="3 4" type="ORF">CG42878</name>
    <name evidence="3" type="ORF">Dmel_CG42878</name>
</gene>
<dbReference type="OMA" id="CERGCAC"/>
<accession>A0A0B4K857</accession>
<proteinExistence type="predicted"/>
<dbReference type="Gene3D" id="2.10.25.10">
    <property type="entry name" value="Laminin"/>
    <property type="match status" value="1"/>
</dbReference>
<sequence>MQCRGLSLAVLCLLGYTRAMLHGPNYCTHGDLMVKCIPVCPKICADFLYRQKCVPKKCERGCACPKGWLRLKHNQGRCITRKQCKRYIIE</sequence>
<feature type="chain" id="PRO_5021008144" description="TIL domain-containing protein" evidence="1">
    <location>
        <begin position="20"/>
        <end position="90"/>
    </location>
</feature>
<dbReference type="Proteomes" id="UP000000803">
    <property type="component" value="Chromosome 2R"/>
</dbReference>
<dbReference type="FlyBase" id="FBgn0262170">
    <property type="gene designation" value="CG42878"/>
</dbReference>
<dbReference type="OrthoDB" id="6236007at2759"/>
<reference evidence="3 5" key="2">
    <citation type="journal article" date="2002" name="Genome Biol.">
        <title>Finishing a whole-genome shotgun: release 3 of the Drosophila melanogaster euchromatic genome sequence.</title>
        <authorList>
            <person name="Celniker S.E."/>
            <person name="Wheeler D.A."/>
            <person name="Kronmiller B."/>
            <person name="Carlson J.W."/>
            <person name="Halpern A."/>
            <person name="Patel S."/>
            <person name="Adams M."/>
            <person name="Champe M."/>
            <person name="Dugan S.P."/>
            <person name="Frise E."/>
            <person name="Hodgson A."/>
            <person name="George R.A."/>
            <person name="Hoskins R.A."/>
            <person name="Laverty T."/>
            <person name="Muzny D.M."/>
            <person name="Nelson C.R."/>
            <person name="Pacleb J.M."/>
            <person name="Park S."/>
            <person name="Pfeiffer B.D."/>
            <person name="Richards S."/>
            <person name="Sodergren E.J."/>
            <person name="Svirskas R."/>
            <person name="Tabor P.E."/>
            <person name="Wan K."/>
            <person name="Stapleton M."/>
            <person name="Sutton G.G."/>
            <person name="Venter C."/>
            <person name="Weinstock G."/>
            <person name="Scherer S.E."/>
            <person name="Myers E.W."/>
            <person name="Gibbs R.A."/>
            <person name="Rubin G.M."/>
        </authorList>
    </citation>
    <scope>NUCLEOTIDE SEQUENCE [LARGE SCALE GENOMIC DNA]</scope>
    <source>
        <strain evidence="5">Berkeley</strain>
    </source>
</reference>